<accession>A0ABQ7ACJ0</accession>
<comment type="caution">
    <text evidence="3">The sequence shown here is derived from an EMBL/GenBank/DDBJ whole genome shotgun (WGS) entry which is preliminary data.</text>
</comment>
<evidence type="ECO:0000259" key="2">
    <source>
        <dbReference type="Pfam" id="PF08446"/>
    </source>
</evidence>
<sequence>MVTGGGGETDRKQSWTTVHSHSVVLEQSGESGKSFEYSHSVKATTYSSSVREQQITAHLSRIQRVGCLIAVDDSTFTIIGYRENARETLGLVLAGRAGPRHDKARRASWLVSRPCSPGELACVMAVLAGRAGPCHSRARRAIRFGCSFSRVLKF</sequence>
<organism evidence="3 4">
    <name type="scientific">Brassica cretica</name>
    <name type="common">Mustard</name>
    <dbReference type="NCBI Taxonomy" id="69181"/>
    <lineage>
        <taxon>Eukaryota</taxon>
        <taxon>Viridiplantae</taxon>
        <taxon>Streptophyta</taxon>
        <taxon>Embryophyta</taxon>
        <taxon>Tracheophyta</taxon>
        <taxon>Spermatophyta</taxon>
        <taxon>Magnoliopsida</taxon>
        <taxon>eudicotyledons</taxon>
        <taxon>Gunneridae</taxon>
        <taxon>Pentapetalae</taxon>
        <taxon>rosids</taxon>
        <taxon>malvids</taxon>
        <taxon>Brassicales</taxon>
        <taxon>Brassicaceae</taxon>
        <taxon>Brassiceae</taxon>
        <taxon>Brassica</taxon>
    </lineage>
</organism>
<dbReference type="InterPro" id="IPR013654">
    <property type="entry name" value="PAS_2"/>
</dbReference>
<protein>
    <recommendedName>
        <fullName evidence="2">PAS fold-2 domain-containing protein</fullName>
    </recommendedName>
</protein>
<evidence type="ECO:0000313" key="3">
    <source>
        <dbReference type="EMBL" id="KAF3495375.1"/>
    </source>
</evidence>
<dbReference type="Proteomes" id="UP000266723">
    <property type="component" value="Unassembled WGS sequence"/>
</dbReference>
<proteinExistence type="predicted"/>
<gene>
    <name evidence="3" type="ORF">DY000_02054004</name>
</gene>
<reference evidence="3 4" key="1">
    <citation type="journal article" date="2020" name="BMC Genomics">
        <title>Intraspecific diversification of the crop wild relative Brassica cretica Lam. using demographic model selection.</title>
        <authorList>
            <person name="Kioukis A."/>
            <person name="Michalopoulou V.A."/>
            <person name="Briers L."/>
            <person name="Pirintsos S."/>
            <person name="Studholme D.J."/>
            <person name="Pavlidis P."/>
            <person name="Sarris P.F."/>
        </authorList>
    </citation>
    <scope>NUCLEOTIDE SEQUENCE [LARGE SCALE GENOMIC DNA]</scope>
    <source>
        <strain evidence="4">cv. PFS-1207/04</strain>
    </source>
</reference>
<keyword evidence="4" id="KW-1185">Reference proteome</keyword>
<dbReference type="EMBL" id="QGKV02002055">
    <property type="protein sequence ID" value="KAF3495375.1"/>
    <property type="molecule type" value="Genomic_DNA"/>
</dbReference>
<name>A0ABQ7ACJ0_BRACR</name>
<dbReference type="InterPro" id="IPR035965">
    <property type="entry name" value="PAS-like_dom_sf"/>
</dbReference>
<dbReference type="SUPFAM" id="SSF55785">
    <property type="entry name" value="PYP-like sensor domain (PAS domain)"/>
    <property type="match status" value="1"/>
</dbReference>
<dbReference type="Gene3D" id="3.30.450.20">
    <property type="entry name" value="PAS domain"/>
    <property type="match status" value="1"/>
</dbReference>
<evidence type="ECO:0000313" key="4">
    <source>
        <dbReference type="Proteomes" id="UP000266723"/>
    </source>
</evidence>
<dbReference type="Pfam" id="PF08446">
    <property type="entry name" value="PAS_2"/>
    <property type="match status" value="1"/>
</dbReference>
<feature type="domain" description="PAS fold-2" evidence="2">
    <location>
        <begin position="61"/>
        <end position="96"/>
    </location>
</feature>
<feature type="region of interest" description="Disordered" evidence="1">
    <location>
        <begin position="1"/>
        <end position="20"/>
    </location>
</feature>
<evidence type="ECO:0000256" key="1">
    <source>
        <dbReference type="SAM" id="MobiDB-lite"/>
    </source>
</evidence>